<dbReference type="GO" id="GO:0005524">
    <property type="term" value="F:ATP binding"/>
    <property type="evidence" value="ECO:0007669"/>
    <property type="project" value="UniProtKB-UniRule"/>
</dbReference>
<keyword evidence="5 10" id="KW-0418">Kinase</keyword>
<dbReference type="PROSITE" id="PS50011">
    <property type="entry name" value="PROTEIN_KINASE_DOM"/>
    <property type="match status" value="1"/>
</dbReference>
<dbReference type="FunFam" id="1.10.510.10:FF:000021">
    <property type="entry name" value="Serine/threonine protein kinase"/>
    <property type="match status" value="1"/>
</dbReference>
<reference evidence="10 11" key="1">
    <citation type="submission" date="2019-02" db="EMBL/GenBank/DDBJ databases">
        <title>Deep-cultivation of Planctomycetes and their phenomic and genomic characterization uncovers novel biology.</title>
        <authorList>
            <person name="Wiegand S."/>
            <person name="Jogler M."/>
            <person name="Boedeker C."/>
            <person name="Pinto D."/>
            <person name="Vollmers J."/>
            <person name="Rivas-Marin E."/>
            <person name="Kohn T."/>
            <person name="Peeters S.H."/>
            <person name="Heuer A."/>
            <person name="Rast P."/>
            <person name="Oberbeckmann S."/>
            <person name="Bunk B."/>
            <person name="Jeske O."/>
            <person name="Meyerdierks A."/>
            <person name="Storesund J.E."/>
            <person name="Kallscheuer N."/>
            <person name="Luecker S."/>
            <person name="Lage O.M."/>
            <person name="Pohl T."/>
            <person name="Merkel B.J."/>
            <person name="Hornburger P."/>
            <person name="Mueller R.-W."/>
            <person name="Bruemmer F."/>
            <person name="Labrenz M."/>
            <person name="Spormann A.M."/>
            <person name="Op den Camp H."/>
            <person name="Overmann J."/>
            <person name="Amann R."/>
            <person name="Jetten M.S.M."/>
            <person name="Mascher T."/>
            <person name="Medema M.H."/>
            <person name="Devos D.P."/>
            <person name="Kaster A.-K."/>
            <person name="Ovreas L."/>
            <person name="Rohde M."/>
            <person name="Galperin M.Y."/>
            <person name="Jogler C."/>
        </authorList>
    </citation>
    <scope>NUCLEOTIDE SEQUENCE [LARGE SCALE GENOMIC DNA]</scope>
    <source>
        <strain evidence="10 11">ETA_A8</strain>
    </source>
</reference>
<evidence type="ECO:0000259" key="9">
    <source>
        <dbReference type="PROSITE" id="PS50011"/>
    </source>
</evidence>
<feature type="region of interest" description="Disordered" evidence="8">
    <location>
        <begin position="503"/>
        <end position="541"/>
    </location>
</feature>
<keyword evidence="11" id="KW-1185">Reference proteome</keyword>
<name>A0A517Y8E5_9BACT</name>
<dbReference type="Gene3D" id="1.10.510.10">
    <property type="entry name" value="Transferase(Phosphotransferase) domain 1"/>
    <property type="match status" value="1"/>
</dbReference>
<keyword evidence="6 7" id="KW-0067">ATP-binding</keyword>
<keyword evidence="4 7" id="KW-0547">Nucleotide-binding</keyword>
<proteinExistence type="predicted"/>
<dbReference type="InterPro" id="IPR008271">
    <property type="entry name" value="Ser/Thr_kinase_AS"/>
</dbReference>
<dbReference type="CDD" id="cd14014">
    <property type="entry name" value="STKc_PknB_like"/>
    <property type="match status" value="1"/>
</dbReference>
<evidence type="ECO:0000256" key="5">
    <source>
        <dbReference type="ARBA" id="ARBA00022777"/>
    </source>
</evidence>
<dbReference type="PROSITE" id="PS00108">
    <property type="entry name" value="PROTEIN_KINASE_ST"/>
    <property type="match status" value="1"/>
</dbReference>
<dbReference type="GO" id="GO:0016787">
    <property type="term" value="F:hydrolase activity"/>
    <property type="evidence" value="ECO:0007669"/>
    <property type="project" value="InterPro"/>
</dbReference>
<dbReference type="RefSeq" id="WP_145087188.1">
    <property type="nucleotide sequence ID" value="NZ_CP036274.1"/>
</dbReference>
<dbReference type="Gene3D" id="2.60.120.560">
    <property type="entry name" value="Exo-inulinase, domain 1"/>
    <property type="match status" value="1"/>
</dbReference>
<dbReference type="Gene3D" id="3.30.200.20">
    <property type="entry name" value="Phosphorylase Kinase, domain 1"/>
    <property type="match status" value="1"/>
</dbReference>
<evidence type="ECO:0000256" key="7">
    <source>
        <dbReference type="PROSITE-ProRule" id="PRU10141"/>
    </source>
</evidence>
<dbReference type="InterPro" id="IPR017441">
    <property type="entry name" value="Protein_kinase_ATP_BS"/>
</dbReference>
<dbReference type="InterPro" id="IPR010496">
    <property type="entry name" value="AL/BT2_dom"/>
</dbReference>
<organism evidence="10 11">
    <name type="scientific">Anatilimnocola aggregata</name>
    <dbReference type="NCBI Taxonomy" id="2528021"/>
    <lineage>
        <taxon>Bacteria</taxon>
        <taxon>Pseudomonadati</taxon>
        <taxon>Planctomycetota</taxon>
        <taxon>Planctomycetia</taxon>
        <taxon>Pirellulales</taxon>
        <taxon>Pirellulaceae</taxon>
        <taxon>Anatilimnocola</taxon>
    </lineage>
</organism>
<accession>A0A517Y8E5</accession>
<dbReference type="SUPFAM" id="SSF52047">
    <property type="entry name" value="RNI-like"/>
    <property type="match status" value="1"/>
</dbReference>
<dbReference type="InterPro" id="IPR011009">
    <property type="entry name" value="Kinase-like_dom_sf"/>
</dbReference>
<evidence type="ECO:0000256" key="1">
    <source>
        <dbReference type="ARBA" id="ARBA00012513"/>
    </source>
</evidence>
<feature type="domain" description="Protein kinase" evidence="9">
    <location>
        <begin position="73"/>
        <end position="335"/>
    </location>
</feature>
<feature type="compositionally biased region" description="Low complexity" evidence="8">
    <location>
        <begin position="503"/>
        <end position="534"/>
    </location>
</feature>
<dbReference type="AlphaFoldDB" id="A0A517Y8E5"/>
<evidence type="ECO:0000256" key="2">
    <source>
        <dbReference type="ARBA" id="ARBA00022527"/>
    </source>
</evidence>
<dbReference type="KEGG" id="aagg:ETAA8_15960"/>
<evidence type="ECO:0000313" key="11">
    <source>
        <dbReference type="Proteomes" id="UP000315017"/>
    </source>
</evidence>
<keyword evidence="2" id="KW-0723">Serine/threonine-protein kinase</keyword>
<dbReference type="GO" id="GO:0004674">
    <property type="term" value="F:protein serine/threonine kinase activity"/>
    <property type="evidence" value="ECO:0007669"/>
    <property type="project" value="UniProtKB-KW"/>
</dbReference>
<dbReference type="Pfam" id="PF00069">
    <property type="entry name" value="Pkinase"/>
    <property type="match status" value="1"/>
</dbReference>
<dbReference type="PANTHER" id="PTHR43289">
    <property type="entry name" value="MITOGEN-ACTIVATED PROTEIN KINASE KINASE KINASE 20-RELATED"/>
    <property type="match status" value="1"/>
</dbReference>
<dbReference type="EC" id="2.7.11.1" evidence="1"/>
<protein>
    <recommendedName>
        <fullName evidence="1">non-specific serine/threonine protein kinase</fullName>
        <ecNumber evidence="1">2.7.11.1</ecNumber>
    </recommendedName>
</protein>
<evidence type="ECO:0000256" key="4">
    <source>
        <dbReference type="ARBA" id="ARBA00022741"/>
    </source>
</evidence>
<dbReference type="EMBL" id="CP036274">
    <property type="protein sequence ID" value="QDU26518.1"/>
    <property type="molecule type" value="Genomic_DNA"/>
</dbReference>
<evidence type="ECO:0000256" key="6">
    <source>
        <dbReference type="ARBA" id="ARBA00022840"/>
    </source>
</evidence>
<dbReference type="InterPro" id="IPR000719">
    <property type="entry name" value="Prot_kinase_dom"/>
</dbReference>
<dbReference type="PROSITE" id="PS00107">
    <property type="entry name" value="PROTEIN_KINASE_ATP"/>
    <property type="match status" value="1"/>
</dbReference>
<evidence type="ECO:0000256" key="8">
    <source>
        <dbReference type="SAM" id="MobiDB-lite"/>
    </source>
</evidence>
<dbReference type="InterPro" id="IPR032675">
    <property type="entry name" value="LRR_dom_sf"/>
</dbReference>
<dbReference type="PANTHER" id="PTHR43289:SF6">
    <property type="entry name" value="SERINE_THREONINE-PROTEIN KINASE NEKL-3"/>
    <property type="match status" value="1"/>
</dbReference>
<dbReference type="OrthoDB" id="6111975at2"/>
<keyword evidence="3 10" id="KW-0808">Transferase</keyword>
<dbReference type="SUPFAM" id="SSF56112">
    <property type="entry name" value="Protein kinase-like (PK-like)"/>
    <property type="match status" value="1"/>
</dbReference>
<gene>
    <name evidence="10" type="primary">prkC_3</name>
    <name evidence="10" type="ORF">ETAA8_15960</name>
</gene>
<dbReference type="Pfam" id="PF06439">
    <property type="entry name" value="3keto-disac_hyd"/>
    <property type="match status" value="1"/>
</dbReference>
<evidence type="ECO:0000313" key="10">
    <source>
        <dbReference type="EMBL" id="QDU26518.1"/>
    </source>
</evidence>
<feature type="binding site" evidence="7">
    <location>
        <position position="102"/>
    </location>
    <ligand>
        <name>ATP</name>
        <dbReference type="ChEBI" id="CHEBI:30616"/>
    </ligand>
</feature>
<dbReference type="Gene3D" id="3.80.10.10">
    <property type="entry name" value="Ribonuclease Inhibitor"/>
    <property type="match status" value="2"/>
</dbReference>
<dbReference type="SMART" id="SM00220">
    <property type="entry name" value="S_TKc"/>
    <property type="match status" value="1"/>
</dbReference>
<evidence type="ECO:0000256" key="3">
    <source>
        <dbReference type="ARBA" id="ARBA00022679"/>
    </source>
</evidence>
<dbReference type="Proteomes" id="UP000315017">
    <property type="component" value="Chromosome"/>
</dbReference>
<sequence>MPVSLEQYLGRIAESGLIAETELREFLSSLAAAKQPQDAEQFARELVRAKKLTPYQAQQSYQGKGKSLVLGNYVVLDKLGQGGMGMVLKAEHRRMERVVALKILSPAVTKTPEVLKRFQQEVKVAARLTHPNIATAYDADVAGNTHFLVMEYVEGSDLASLVAKEGRLSVPRAVNYILQAARGLAYAHGEGVIHRDIKPANLLLDKKGTLKILDMGLARIEDPSQAGLTQSGEVMGTVDYMAPEQALDTRRADARADIYSLGCTLYRLLTAENMFEGETMVQKLMAHQQKPIPNLTAIRADVPAALASLFARMVAKKPEDRYQTMAEVEADLAALASSPATANSNILSDSATSGSLGSFLQSMASGGSGKSIGPSPAATTKGKLPTPVAPVALAGTDSSSILSEATIAISPASDNKLAGTIAQGQVAVEFDTIAGHTVSMIATPTPKPKPKPKGKNKSVQLQIRVLLIAAGFAALALSALGVWVIVKNKDGQEIARLKVPEGSTATVTKKPSKKPASTSKGASTTPSFLPPTTSDAPMSAADQQEREIAEWLIKTGSSVQIRNAANLGSTIKVVRDLPQTPFYIDVINLTKPDGFSKADAEKLAKAARLTTIYATNTTFQAGSIAALKNAPKLRTLSLVASGSQASPQQLQEVLEVKQLKSLSLVGSAATDDVVSRLGQLPNLERLDLQGSKVYRDQGIELLAKSPPQRLVYLNLKGSKIGRAGVKAIATLPALEELGLEETGVDDESLQELIASPLIAVALKYSNVSREGATKLNQATNCQITGLPSQMPDLYRSQAYRQAIRHLQQRGYQLSQRSGLSPSRLTATPVPDDTIVAICDVSMETLPADIDDDLKAISQFRDLSHFWSRNYVPPSVLNVLAELPALRFINLQGAKDAEIWKWKSRDKFKTVGIAISNDDVLRELLNLPSLHYLALRNDTVLSQEAFNLLSGAKHLRTVAGHTRYRDHLQKLANERPEMQVRAEPDTLLPQTPEQQATATPILKPLPLRILPPPPLKLEPGFVPLFDGESLAGWQGSLEGFRANRGSLECSETHDRKIYTTKEYSDFILKFEYQGTPGVDGGVAIRMRLDGGPAFDGLEMQILDETAEEFAGINPHQRSGGIWGVVGPSQDHLKPLGEWNACEITAQGRQVKVVSNGIEIVNLNLDKVTYPTPDGKDHPGLKRTIGHICIWNHINNVTYRNLQIKELK</sequence>